<gene>
    <name evidence="2" type="ORF">RBWH47_00676</name>
</gene>
<comment type="caution">
    <text evidence="2">The sequence shown here is derived from an EMBL/GenBank/DDBJ whole genome shotgun (WGS) entry which is preliminary data.</text>
</comment>
<dbReference type="AlphaFoldDB" id="F2ASX7"/>
<dbReference type="EMBL" id="AFAR01000154">
    <property type="protein sequence ID" value="EGF27270.1"/>
    <property type="molecule type" value="Genomic_DNA"/>
</dbReference>
<evidence type="ECO:0000313" key="2">
    <source>
        <dbReference type="EMBL" id="EGF27270.1"/>
    </source>
</evidence>
<evidence type="ECO:0000256" key="1">
    <source>
        <dbReference type="SAM" id="MobiDB-lite"/>
    </source>
</evidence>
<name>F2ASX7_RHOBT</name>
<proteinExistence type="predicted"/>
<feature type="region of interest" description="Disordered" evidence="1">
    <location>
        <begin position="31"/>
        <end position="68"/>
    </location>
</feature>
<accession>F2ASX7</accession>
<sequence length="68" mass="7893">MQRTIPATMTMAIAERRMTALQRHTWTDGKETYKLGGTHSESNSTVLSSQSEHPRHFGPRRVFIRHDR</sequence>
<protein>
    <submittedName>
        <fullName evidence="2">Uncharacterized protein</fullName>
    </submittedName>
</protein>
<feature type="compositionally biased region" description="Basic residues" evidence="1">
    <location>
        <begin position="56"/>
        <end position="68"/>
    </location>
</feature>
<feature type="compositionally biased region" description="Polar residues" evidence="1">
    <location>
        <begin position="39"/>
        <end position="51"/>
    </location>
</feature>
<dbReference type="Proteomes" id="UP000006222">
    <property type="component" value="Unassembled WGS sequence"/>
</dbReference>
<organism evidence="2 3">
    <name type="scientific">Rhodopirellula baltica WH47</name>
    <dbReference type="NCBI Taxonomy" id="991778"/>
    <lineage>
        <taxon>Bacteria</taxon>
        <taxon>Pseudomonadati</taxon>
        <taxon>Planctomycetota</taxon>
        <taxon>Planctomycetia</taxon>
        <taxon>Pirellulales</taxon>
        <taxon>Pirellulaceae</taxon>
        <taxon>Rhodopirellula</taxon>
    </lineage>
</organism>
<evidence type="ECO:0000313" key="3">
    <source>
        <dbReference type="Proteomes" id="UP000006222"/>
    </source>
</evidence>
<reference evidence="2 3" key="1">
    <citation type="journal article" date="2013" name="Mar. Genomics">
        <title>Expression of sulfatases in Rhodopirellula baltica and the diversity of sulfatases in the genus Rhodopirellula.</title>
        <authorList>
            <person name="Wegner C.E."/>
            <person name="Richter-Heitmann T."/>
            <person name="Klindworth A."/>
            <person name="Klockow C."/>
            <person name="Richter M."/>
            <person name="Achstetter T."/>
            <person name="Glockner F.O."/>
            <person name="Harder J."/>
        </authorList>
    </citation>
    <scope>NUCLEOTIDE SEQUENCE [LARGE SCALE GENOMIC DNA]</scope>
    <source>
        <strain evidence="2 3">WH47</strain>
    </source>
</reference>